<feature type="compositionally biased region" description="Low complexity" evidence="1">
    <location>
        <begin position="13"/>
        <end position="36"/>
    </location>
</feature>
<sequence length="102" mass="10990">MAAASVSGCFFFSSHPAASSSSTTKSSTSTTHSALSFPPSSGISHGINCTSSRIYAKFEKFQVDPAQENTEATNRKQAEGQPPQSVQEDQKEEEDDRFILLL</sequence>
<reference evidence="2" key="1">
    <citation type="submission" date="2018-02" db="EMBL/GenBank/DDBJ databases">
        <title>Rhizophora mucronata_Transcriptome.</title>
        <authorList>
            <person name="Meera S.P."/>
            <person name="Sreeshan A."/>
            <person name="Augustine A."/>
        </authorList>
    </citation>
    <scope>NUCLEOTIDE SEQUENCE</scope>
    <source>
        <tissue evidence="2">Leaf</tissue>
    </source>
</reference>
<feature type="region of interest" description="Disordered" evidence="1">
    <location>
        <begin position="13"/>
        <end position="45"/>
    </location>
</feature>
<proteinExistence type="predicted"/>
<evidence type="ECO:0000313" key="2">
    <source>
        <dbReference type="EMBL" id="MBX26050.1"/>
    </source>
</evidence>
<dbReference type="AlphaFoldDB" id="A0A2P2M749"/>
<feature type="region of interest" description="Disordered" evidence="1">
    <location>
        <begin position="62"/>
        <end position="102"/>
    </location>
</feature>
<protein>
    <submittedName>
        <fullName evidence="2">Uncharacterized protein</fullName>
    </submittedName>
</protein>
<dbReference type="EMBL" id="GGEC01045566">
    <property type="protein sequence ID" value="MBX26050.1"/>
    <property type="molecule type" value="Transcribed_RNA"/>
</dbReference>
<name>A0A2P2M749_RHIMU</name>
<accession>A0A2P2M749</accession>
<organism evidence="2">
    <name type="scientific">Rhizophora mucronata</name>
    <name type="common">Asiatic mangrove</name>
    <dbReference type="NCBI Taxonomy" id="61149"/>
    <lineage>
        <taxon>Eukaryota</taxon>
        <taxon>Viridiplantae</taxon>
        <taxon>Streptophyta</taxon>
        <taxon>Embryophyta</taxon>
        <taxon>Tracheophyta</taxon>
        <taxon>Spermatophyta</taxon>
        <taxon>Magnoliopsida</taxon>
        <taxon>eudicotyledons</taxon>
        <taxon>Gunneridae</taxon>
        <taxon>Pentapetalae</taxon>
        <taxon>rosids</taxon>
        <taxon>fabids</taxon>
        <taxon>Malpighiales</taxon>
        <taxon>Rhizophoraceae</taxon>
        <taxon>Rhizophora</taxon>
    </lineage>
</organism>
<evidence type="ECO:0000256" key="1">
    <source>
        <dbReference type="SAM" id="MobiDB-lite"/>
    </source>
</evidence>